<feature type="compositionally biased region" description="Basic and acidic residues" evidence="1">
    <location>
        <begin position="515"/>
        <end position="528"/>
    </location>
</feature>
<feature type="region of interest" description="Disordered" evidence="1">
    <location>
        <begin position="515"/>
        <end position="549"/>
    </location>
</feature>
<dbReference type="AlphaFoldDB" id="A0A059CWH2"/>
<dbReference type="STRING" id="71139.A0A059CWH2"/>
<feature type="compositionally biased region" description="Basic and acidic residues" evidence="1">
    <location>
        <begin position="406"/>
        <end position="416"/>
    </location>
</feature>
<dbReference type="eggNOG" id="ENOG502RZ0K">
    <property type="taxonomic scope" value="Eukaryota"/>
</dbReference>
<dbReference type="PANTHER" id="PTHR36810">
    <property type="entry name" value="BNACNNG47150D PROTEIN"/>
    <property type="match status" value="1"/>
</dbReference>
<evidence type="ECO:0000313" key="2">
    <source>
        <dbReference type="EMBL" id="KCW82501.1"/>
    </source>
</evidence>
<feature type="compositionally biased region" description="Polar residues" evidence="1">
    <location>
        <begin position="382"/>
        <end position="405"/>
    </location>
</feature>
<accession>A0A059CWH2</accession>
<reference evidence="2" key="1">
    <citation type="submission" date="2013-07" db="EMBL/GenBank/DDBJ databases">
        <title>The genome of Eucalyptus grandis.</title>
        <authorList>
            <person name="Schmutz J."/>
            <person name="Hayes R."/>
            <person name="Myburg A."/>
            <person name="Tuskan G."/>
            <person name="Grattapaglia D."/>
            <person name="Rokhsar D.S."/>
        </authorList>
    </citation>
    <scope>NUCLEOTIDE SEQUENCE</scope>
    <source>
        <tissue evidence="2">Leaf extractions</tissue>
    </source>
</reference>
<evidence type="ECO:0000256" key="1">
    <source>
        <dbReference type="SAM" id="MobiDB-lite"/>
    </source>
</evidence>
<protein>
    <submittedName>
        <fullName evidence="2">Uncharacterized protein</fullName>
    </submittedName>
</protein>
<name>A0A059CWH2_EUCGR</name>
<feature type="region of interest" description="Disordered" evidence="1">
    <location>
        <begin position="364"/>
        <end position="421"/>
    </location>
</feature>
<dbReference type="FunCoup" id="A0A059CWH2">
    <property type="interactions" value="557"/>
</dbReference>
<feature type="compositionally biased region" description="Polar residues" evidence="1">
    <location>
        <begin position="529"/>
        <end position="545"/>
    </location>
</feature>
<feature type="region of interest" description="Disordered" evidence="1">
    <location>
        <begin position="202"/>
        <end position="222"/>
    </location>
</feature>
<proteinExistence type="predicted"/>
<dbReference type="Gramene" id="KCW82501">
    <property type="protein sequence ID" value="KCW82501"/>
    <property type="gene ID" value="EUGRSUZ_C03893"/>
</dbReference>
<dbReference type="InParanoid" id="A0A059CWH2"/>
<gene>
    <name evidence="2" type="ORF">EUGRSUZ_C03893</name>
</gene>
<dbReference type="OMA" id="HKINIRE"/>
<organism evidence="2">
    <name type="scientific">Eucalyptus grandis</name>
    <name type="common">Flooded gum</name>
    <dbReference type="NCBI Taxonomy" id="71139"/>
    <lineage>
        <taxon>Eukaryota</taxon>
        <taxon>Viridiplantae</taxon>
        <taxon>Streptophyta</taxon>
        <taxon>Embryophyta</taxon>
        <taxon>Tracheophyta</taxon>
        <taxon>Spermatophyta</taxon>
        <taxon>Magnoliopsida</taxon>
        <taxon>eudicotyledons</taxon>
        <taxon>Gunneridae</taxon>
        <taxon>Pentapetalae</taxon>
        <taxon>rosids</taxon>
        <taxon>malvids</taxon>
        <taxon>Myrtales</taxon>
        <taxon>Myrtaceae</taxon>
        <taxon>Myrtoideae</taxon>
        <taxon>Eucalypteae</taxon>
        <taxon>Eucalyptus</taxon>
    </lineage>
</organism>
<sequence length="651" mass="72030">MPGSIQISVLDIVNLPSTSPPSSMSIQVTMGKREYQIGDDGDFSIPLTTLRENLVVKLLDPDGNEMSRTGVETKLVVEKGLWDDFFPFEGGGEVHLKIRFTLSEEEQNRIRMMRLSALKKKHGELLNPTSKVTESASAVWRKVATEGNVETSGSLGHPQVGSEKIKAEMAQGASVLDSFEVANAKSGIRKLTQPSEKQIIPVKDHMPDGSEDTSPSTPFQRIDSGLTRVSSKKMFKNIENQSPNNAVLAAASQGKKDSLFPHLTSTSSTVKTSSVFPALEEGVTRNMEAQDPLESTPSNVRKVISVFESSLVQDMQPHTKAPPAKTEPSMSRTEDIANHQFKKIKIEISKGAELIPRKVQSPFLKEESQRAQSATGVVPTRTLHSIKSSRDTGQSYLTASESQQDSLHDWASEQHDSSGNVVERSGKAIGSIESQKIKFQRASNDKVKSMSCYQGEHDVFERSGVWIFPDESRNLCITTGGKQAMHLMGCCSIETSKWKGKIKISMPENAREHMKVKRNGNEMKKDQRTSYTKTRPKTDSSTDANPSGGPIGQVMKVAIMVGFGALVLLTRQRKDSICQSYQNRLSSRLISRVKDLCVKHHRVATVHSFLKQLDDLERRSSPSRARSFFAIFTSIHHRFCPVIAAQFKCLL</sequence>
<dbReference type="EMBL" id="KK198755">
    <property type="protein sequence ID" value="KCW82501.1"/>
    <property type="molecule type" value="Genomic_DNA"/>
</dbReference>
<dbReference type="PANTHER" id="PTHR36810:SF1">
    <property type="entry name" value="OS05G0232200 PROTEIN"/>
    <property type="match status" value="1"/>
</dbReference>